<keyword evidence="2" id="KW-1185">Reference proteome</keyword>
<sequence length="80" mass="9450">MTVVFSHYNRSKVKKRSFDTMQHVKITKGAVMSLLLVHYNFFLRSLLKEANIEARNCRSKLTKGEHIRAVAKKVLQKYRR</sequence>
<protein>
    <recommendedName>
        <fullName evidence="3">Centromere protein W</fullName>
    </recommendedName>
</protein>
<dbReference type="Proteomes" id="UP000678393">
    <property type="component" value="Unassembled WGS sequence"/>
</dbReference>
<organism evidence="1 2">
    <name type="scientific">Candidula unifasciata</name>
    <dbReference type="NCBI Taxonomy" id="100452"/>
    <lineage>
        <taxon>Eukaryota</taxon>
        <taxon>Metazoa</taxon>
        <taxon>Spiralia</taxon>
        <taxon>Lophotrochozoa</taxon>
        <taxon>Mollusca</taxon>
        <taxon>Gastropoda</taxon>
        <taxon>Heterobranchia</taxon>
        <taxon>Euthyneura</taxon>
        <taxon>Panpulmonata</taxon>
        <taxon>Eupulmonata</taxon>
        <taxon>Stylommatophora</taxon>
        <taxon>Helicina</taxon>
        <taxon>Helicoidea</taxon>
        <taxon>Geomitridae</taxon>
        <taxon>Candidula</taxon>
    </lineage>
</organism>
<accession>A0A8S3ZL73</accession>
<evidence type="ECO:0008006" key="3">
    <source>
        <dbReference type="Google" id="ProtNLM"/>
    </source>
</evidence>
<reference evidence="1" key="1">
    <citation type="submission" date="2021-04" db="EMBL/GenBank/DDBJ databases">
        <authorList>
            <consortium name="Molecular Ecology Group"/>
        </authorList>
    </citation>
    <scope>NUCLEOTIDE SEQUENCE</scope>
</reference>
<dbReference type="OrthoDB" id="2543597at2759"/>
<dbReference type="Gene3D" id="1.10.20.10">
    <property type="entry name" value="Histone, subunit A"/>
    <property type="match status" value="1"/>
</dbReference>
<dbReference type="InterPro" id="IPR009072">
    <property type="entry name" value="Histone-fold"/>
</dbReference>
<gene>
    <name evidence="1" type="ORF">CUNI_LOCUS13049</name>
</gene>
<evidence type="ECO:0000313" key="1">
    <source>
        <dbReference type="EMBL" id="CAG5127491.1"/>
    </source>
</evidence>
<evidence type="ECO:0000313" key="2">
    <source>
        <dbReference type="Proteomes" id="UP000678393"/>
    </source>
</evidence>
<dbReference type="GO" id="GO:0046982">
    <property type="term" value="F:protein heterodimerization activity"/>
    <property type="evidence" value="ECO:0007669"/>
    <property type="project" value="InterPro"/>
</dbReference>
<comment type="caution">
    <text evidence="1">The sequence shown here is derived from an EMBL/GenBank/DDBJ whole genome shotgun (WGS) entry which is preliminary data.</text>
</comment>
<dbReference type="AlphaFoldDB" id="A0A8S3ZL73"/>
<dbReference type="EMBL" id="CAJHNH020002702">
    <property type="protein sequence ID" value="CAG5127491.1"/>
    <property type="molecule type" value="Genomic_DNA"/>
</dbReference>
<name>A0A8S3ZL73_9EUPU</name>
<proteinExistence type="predicted"/>